<protein>
    <submittedName>
        <fullName evidence="2">Uncharacterized protein</fullName>
    </submittedName>
</protein>
<accession>A0A914YMK4</accession>
<evidence type="ECO:0000313" key="1">
    <source>
        <dbReference type="Proteomes" id="UP000887577"/>
    </source>
</evidence>
<sequence>MLESSFKESLDPSYLKIFTKFEDVLKATKDDKGKRMDLIVQFSSIYMMPKELWDEYFELTHKTPHALEERERTTIMVLPSVYHFFYKYPIGARDHFGPIRLPKRKLLRWKVAAISTFDLGIGISSNSETLINDISFPNENIERKWRQYEKSSSSMPPQKVVKLYQKMKALFAKIEAIDKNDDEKWIKTLLEVEDNEFVEHNIEYRIGTNLTNKKLWKLYIQYLKDQQQNSYRLLHTYSKYCRFFLDDVEMKEEYRQAAKDYGSPVEVPWKNPFDFEIFGENVLKNYFFKNDNLSYNYYEEEENNKVTVYFNTDNLIKQQNFPFKTPFIHYIIQNANARVLQNLFKCCKWFFVKNPIPLCYSLVTKQRPMEKPQINFYQQSVEVVKIALNETGIENIYLSTALKIMSLRDRMMLSKFIPKMFKCDAKYISIVNQNLTFKELQFLIGHGNVVDLSLSEVHIIDGDNKKEVVIEDIIKLIPKAQFIDIAGIASTPKTAQILSQLKFENKMESFNLKMENLEPNDFVEFIKKNLAPKSRIFIHFKFNHNVDNIFNFREIVENAINTHWKESEKPMIKVI</sequence>
<keyword evidence="1" id="KW-1185">Reference proteome</keyword>
<reference evidence="2" key="1">
    <citation type="submission" date="2022-11" db="UniProtKB">
        <authorList>
            <consortium name="WormBaseParasite"/>
        </authorList>
    </citation>
    <scope>IDENTIFICATION</scope>
</reference>
<evidence type="ECO:0000313" key="2">
    <source>
        <dbReference type="WBParaSite" id="PSU_v2.g20816.t1"/>
    </source>
</evidence>
<dbReference type="Proteomes" id="UP000887577">
    <property type="component" value="Unplaced"/>
</dbReference>
<dbReference type="AlphaFoldDB" id="A0A914YMK4"/>
<name>A0A914YMK4_9BILA</name>
<organism evidence="1 2">
    <name type="scientific">Panagrolaimus superbus</name>
    <dbReference type="NCBI Taxonomy" id="310955"/>
    <lineage>
        <taxon>Eukaryota</taxon>
        <taxon>Metazoa</taxon>
        <taxon>Ecdysozoa</taxon>
        <taxon>Nematoda</taxon>
        <taxon>Chromadorea</taxon>
        <taxon>Rhabditida</taxon>
        <taxon>Tylenchina</taxon>
        <taxon>Panagrolaimomorpha</taxon>
        <taxon>Panagrolaimoidea</taxon>
        <taxon>Panagrolaimidae</taxon>
        <taxon>Panagrolaimus</taxon>
    </lineage>
</organism>
<dbReference type="WBParaSite" id="PSU_v2.g20816.t1">
    <property type="protein sequence ID" value="PSU_v2.g20816.t1"/>
    <property type="gene ID" value="PSU_v2.g20816"/>
</dbReference>
<proteinExistence type="predicted"/>